<proteinExistence type="predicted"/>
<organism evidence="1 2">
    <name type="scientific">Candidatus Synechococcus calcipolaris G9</name>
    <dbReference type="NCBI Taxonomy" id="1497997"/>
    <lineage>
        <taxon>Bacteria</taxon>
        <taxon>Bacillati</taxon>
        <taxon>Cyanobacteriota</taxon>
        <taxon>Cyanophyceae</taxon>
        <taxon>Synechococcales</taxon>
        <taxon>Synechococcaceae</taxon>
        <taxon>Synechococcus</taxon>
    </lineage>
</organism>
<gene>
    <name evidence="1" type="ORF">L3556_14300</name>
</gene>
<accession>A0ABT6F2M2</accession>
<dbReference type="RefSeq" id="WP_277868012.1">
    <property type="nucleotide sequence ID" value="NZ_JAKKUT010000007.1"/>
</dbReference>
<keyword evidence="2" id="KW-1185">Reference proteome</keyword>
<sequence>MHYPIPGNLQEMTALNEHPINEELVAAAIAGVIQISRSQGQTLEDVRQMVLAEDDLLDTSTRKWLSEIVGQAWDNLS</sequence>
<protein>
    <submittedName>
        <fullName evidence="1">Uncharacterized protein</fullName>
    </submittedName>
</protein>
<dbReference type="Proteomes" id="UP001154265">
    <property type="component" value="Unassembled WGS sequence"/>
</dbReference>
<evidence type="ECO:0000313" key="2">
    <source>
        <dbReference type="Proteomes" id="UP001154265"/>
    </source>
</evidence>
<reference evidence="1" key="1">
    <citation type="journal article" date="2022" name="Genome Biol. Evol.">
        <title>A New Gene Family Diagnostic for Intracellular Biomineralization of Amorphous Ca Carbonates by Cyanobacteria.</title>
        <authorList>
            <person name="Benzerara K."/>
            <person name="Duprat E."/>
            <person name="Bitard-Feildel T."/>
            <person name="Caumes G."/>
            <person name="Cassier-Chauvat C."/>
            <person name="Chauvat F."/>
            <person name="Dezi M."/>
            <person name="Diop S.I."/>
            <person name="Gaschignard G."/>
            <person name="Gorgen S."/>
            <person name="Gugger M."/>
            <person name="Lopez-Garcia P."/>
            <person name="Millet M."/>
            <person name="Skouri-Panet F."/>
            <person name="Moreira D."/>
            <person name="Callebaut I."/>
        </authorList>
    </citation>
    <scope>NUCLEOTIDE SEQUENCE</scope>
    <source>
        <strain evidence="1">G9</strain>
    </source>
</reference>
<comment type="caution">
    <text evidence="1">The sequence shown here is derived from an EMBL/GenBank/DDBJ whole genome shotgun (WGS) entry which is preliminary data.</text>
</comment>
<name>A0ABT6F2M2_9SYNE</name>
<evidence type="ECO:0000313" key="1">
    <source>
        <dbReference type="EMBL" id="MDG2992093.1"/>
    </source>
</evidence>
<dbReference type="EMBL" id="JAKKUT010000007">
    <property type="protein sequence ID" value="MDG2992093.1"/>
    <property type="molecule type" value="Genomic_DNA"/>
</dbReference>
<reference evidence="1" key="2">
    <citation type="submission" date="2022-01" db="EMBL/GenBank/DDBJ databases">
        <authorList>
            <person name="Zivanovic Y."/>
            <person name="Moreira D."/>
            <person name="Lopez-Garcia P."/>
        </authorList>
    </citation>
    <scope>NUCLEOTIDE SEQUENCE</scope>
    <source>
        <strain evidence="1">G9</strain>
    </source>
</reference>